<feature type="binding site" evidence="16">
    <location>
        <position position="128"/>
    </location>
    <ligand>
        <name>FAD</name>
        <dbReference type="ChEBI" id="CHEBI:57692"/>
    </ligand>
</feature>
<dbReference type="GO" id="GO:0050660">
    <property type="term" value="F:flavin adenine dinucleotide binding"/>
    <property type="evidence" value="ECO:0007669"/>
    <property type="project" value="InterPro"/>
</dbReference>
<evidence type="ECO:0000256" key="10">
    <source>
        <dbReference type="ARBA" id="ARBA00022914"/>
    </source>
</evidence>
<keyword evidence="7" id="KW-0479">Metal-binding</keyword>
<dbReference type="Pfam" id="PF02852">
    <property type="entry name" value="Pyr_redox_dim"/>
    <property type="match status" value="1"/>
</dbReference>
<dbReference type="FunFam" id="3.30.390.30:FF:000001">
    <property type="entry name" value="Dihydrolipoyl dehydrogenase"/>
    <property type="match status" value="1"/>
</dbReference>
<keyword evidence="22" id="KW-1185">Reference proteome</keyword>
<keyword evidence="9" id="KW-0521">NADP</keyword>
<evidence type="ECO:0000256" key="9">
    <source>
        <dbReference type="ARBA" id="ARBA00022857"/>
    </source>
</evidence>
<feature type="binding site" evidence="16">
    <location>
        <begin position="253"/>
        <end position="260"/>
    </location>
    <ligand>
        <name>NAD(+)</name>
        <dbReference type="ChEBI" id="CHEBI:57540"/>
    </ligand>
</feature>
<dbReference type="PANTHER" id="PTHR43014:SF4">
    <property type="entry name" value="PYRIDINE NUCLEOTIDE-DISULFIDE OXIDOREDUCTASE RCLA-RELATED"/>
    <property type="match status" value="1"/>
</dbReference>
<dbReference type="GO" id="GO:0003955">
    <property type="term" value="F:NAD(P)H dehydrogenase (quinone) activity"/>
    <property type="evidence" value="ECO:0007669"/>
    <property type="project" value="TreeGrafter"/>
</dbReference>
<evidence type="ECO:0000256" key="12">
    <source>
        <dbReference type="ARBA" id="ARBA00023157"/>
    </source>
</evidence>
<feature type="domain" description="FAD/NAD(P)-binding" evidence="20">
    <location>
        <begin position="82"/>
        <end position="398"/>
    </location>
</feature>
<keyword evidence="6 18" id="KW-0285">Flavoprotein</keyword>
<reference evidence="21 22" key="1">
    <citation type="submission" date="2019-03" db="EMBL/GenBank/DDBJ databases">
        <title>Whole genome sequence of a novel Rubrobacter taiwanensis strain, isolated from Yellowstone National Park.</title>
        <authorList>
            <person name="Freed S."/>
            <person name="Ramaley R.F."/>
            <person name="Kyndt J.A."/>
        </authorList>
    </citation>
    <scope>NUCLEOTIDE SEQUENCE [LARGE SCALE GENOMIC DNA]</scope>
    <source>
        <strain evidence="21 22">Yellowstone</strain>
    </source>
</reference>
<evidence type="ECO:0000256" key="4">
    <source>
        <dbReference type="ARBA" id="ARBA00014791"/>
    </source>
</evidence>
<keyword evidence="16" id="KW-0547">Nucleotide-binding</keyword>
<dbReference type="InterPro" id="IPR012999">
    <property type="entry name" value="Pyr_OxRdtase_I_AS"/>
</dbReference>
<evidence type="ECO:0000256" key="17">
    <source>
        <dbReference type="PIRSR" id="PIRSR000350-4"/>
    </source>
</evidence>
<dbReference type="GO" id="GO:0050787">
    <property type="term" value="P:detoxification of mercury ion"/>
    <property type="evidence" value="ECO:0007669"/>
    <property type="project" value="InterPro"/>
</dbReference>
<proteinExistence type="inferred from homology"/>
<dbReference type="PRINTS" id="PR00411">
    <property type="entry name" value="PNDRDTASEI"/>
</dbReference>
<comment type="caution">
    <text evidence="21">The sequence shown here is derived from an EMBL/GenBank/DDBJ whole genome shotgun (WGS) entry which is preliminary data.</text>
</comment>
<feature type="binding site" evidence="16">
    <location>
        <position position="383"/>
    </location>
    <ligand>
        <name>FAD</name>
        <dbReference type="ChEBI" id="CHEBI:57692"/>
    </ligand>
</feature>
<dbReference type="PIRSF" id="PIRSF000350">
    <property type="entry name" value="Mercury_reductase_MerA"/>
    <property type="match status" value="1"/>
</dbReference>
<comment type="subunit">
    <text evidence="2">Homodimer.</text>
</comment>
<dbReference type="GO" id="GO:0016668">
    <property type="term" value="F:oxidoreductase activity, acting on a sulfur group of donors, NAD(P) as acceptor"/>
    <property type="evidence" value="ECO:0007669"/>
    <property type="project" value="InterPro"/>
</dbReference>
<dbReference type="GO" id="GO:0050661">
    <property type="term" value="F:NADP binding"/>
    <property type="evidence" value="ECO:0007669"/>
    <property type="project" value="InterPro"/>
</dbReference>
<dbReference type="SUPFAM" id="SSF55424">
    <property type="entry name" value="FAD/NAD-linked reductases, dimerisation (C-terminal) domain"/>
    <property type="match status" value="1"/>
</dbReference>
<protein>
    <recommendedName>
        <fullName evidence="4">Mercuric reductase</fullName>
        <ecNumber evidence="3">1.16.1.1</ecNumber>
    </recommendedName>
    <alternativeName>
        <fullName evidence="14">Hg(II) reductase</fullName>
    </alternativeName>
</protein>
<evidence type="ECO:0000256" key="16">
    <source>
        <dbReference type="PIRSR" id="PIRSR000350-3"/>
    </source>
</evidence>
<dbReference type="AlphaFoldDB" id="A0A4R1BGX8"/>
<name>A0A4R1BGX8_9ACTN</name>
<evidence type="ECO:0000256" key="11">
    <source>
        <dbReference type="ARBA" id="ARBA00023002"/>
    </source>
</evidence>
<dbReference type="Gene3D" id="3.50.50.60">
    <property type="entry name" value="FAD/NAD(P)-binding domain"/>
    <property type="match status" value="2"/>
</dbReference>
<evidence type="ECO:0000256" key="2">
    <source>
        <dbReference type="ARBA" id="ARBA00011738"/>
    </source>
</evidence>
<organism evidence="21 22">
    <name type="scientific">Rubrobacter taiwanensis</name>
    <dbReference type="NCBI Taxonomy" id="185139"/>
    <lineage>
        <taxon>Bacteria</taxon>
        <taxon>Bacillati</taxon>
        <taxon>Actinomycetota</taxon>
        <taxon>Rubrobacteria</taxon>
        <taxon>Rubrobacterales</taxon>
        <taxon>Rubrobacteraceae</taxon>
        <taxon>Rubrobacter</taxon>
    </lineage>
</organism>
<evidence type="ECO:0000256" key="8">
    <source>
        <dbReference type="ARBA" id="ARBA00022827"/>
    </source>
</evidence>
<feature type="disulfide bond" description="Redox-active" evidence="17">
    <location>
        <begin position="119"/>
        <end position="124"/>
    </location>
</feature>
<dbReference type="Gene3D" id="3.30.390.30">
    <property type="match status" value="1"/>
</dbReference>
<dbReference type="InterPro" id="IPR023753">
    <property type="entry name" value="FAD/NAD-binding_dom"/>
</dbReference>
<evidence type="ECO:0000256" key="7">
    <source>
        <dbReference type="ARBA" id="ARBA00022723"/>
    </source>
</evidence>
<dbReference type="InterPro" id="IPR001100">
    <property type="entry name" value="Pyr_nuc-diS_OxRdtase"/>
</dbReference>
<keyword evidence="10" id="KW-0476">Mercury</keyword>
<evidence type="ECO:0000313" key="21">
    <source>
        <dbReference type="EMBL" id="TCJ16424.1"/>
    </source>
</evidence>
<accession>A0A4R1BGX8</accession>
<evidence type="ECO:0000256" key="1">
    <source>
        <dbReference type="ARBA" id="ARBA00007532"/>
    </source>
</evidence>
<dbReference type="GO" id="GO:0045340">
    <property type="term" value="F:mercury ion binding"/>
    <property type="evidence" value="ECO:0007669"/>
    <property type="project" value="InterPro"/>
</dbReference>
<keyword evidence="5" id="KW-0475">Mercuric resistance</keyword>
<keyword evidence="11 18" id="KW-0560">Oxidoreductase</keyword>
<evidence type="ECO:0000259" key="20">
    <source>
        <dbReference type="Pfam" id="PF07992"/>
    </source>
</evidence>
<evidence type="ECO:0000256" key="14">
    <source>
        <dbReference type="ARBA" id="ARBA00031725"/>
    </source>
</evidence>
<keyword evidence="12" id="KW-1015">Disulfide bond</keyword>
<comment type="catalytic activity">
    <reaction evidence="15">
        <text>Hg + NADP(+) + H(+) = Hg(2+) + NADPH</text>
        <dbReference type="Rhea" id="RHEA:23856"/>
        <dbReference type="ChEBI" id="CHEBI:15378"/>
        <dbReference type="ChEBI" id="CHEBI:16170"/>
        <dbReference type="ChEBI" id="CHEBI:16793"/>
        <dbReference type="ChEBI" id="CHEBI:57783"/>
        <dbReference type="ChEBI" id="CHEBI:58349"/>
        <dbReference type="EC" id="1.16.1.1"/>
    </reaction>
</comment>
<comment type="similarity">
    <text evidence="1 18">Belongs to the class-I pyridine nucleotide-disulfide oxidoreductase family.</text>
</comment>
<dbReference type="Pfam" id="PF07992">
    <property type="entry name" value="Pyr_redox_2"/>
    <property type="match status" value="1"/>
</dbReference>
<dbReference type="OrthoDB" id="9800167at2"/>
<evidence type="ECO:0000256" key="13">
    <source>
        <dbReference type="ARBA" id="ARBA00023284"/>
    </source>
</evidence>
<dbReference type="InterPro" id="IPR004099">
    <property type="entry name" value="Pyr_nucl-diS_OxRdtase_dimer"/>
</dbReference>
<evidence type="ECO:0000256" key="5">
    <source>
        <dbReference type="ARBA" id="ARBA00022466"/>
    </source>
</evidence>
<dbReference type="InterPro" id="IPR036188">
    <property type="entry name" value="FAD/NAD-bd_sf"/>
</dbReference>
<dbReference type="EC" id="1.16.1.1" evidence="3"/>
<keyword evidence="16" id="KW-0520">NAD</keyword>
<dbReference type="PRINTS" id="PR00368">
    <property type="entry name" value="FADPNR"/>
</dbReference>
<dbReference type="GO" id="GO:0016152">
    <property type="term" value="F:mercury (II) reductase (NADP+) activity"/>
    <property type="evidence" value="ECO:0007669"/>
    <property type="project" value="UniProtKB-EC"/>
</dbReference>
<dbReference type="SUPFAM" id="SSF51905">
    <property type="entry name" value="FAD/NAD(P)-binding domain"/>
    <property type="match status" value="1"/>
</dbReference>
<dbReference type="InterPro" id="IPR021179">
    <property type="entry name" value="Mercury_reductase_MerA"/>
</dbReference>
<dbReference type="PROSITE" id="PS00076">
    <property type="entry name" value="PYRIDINE_REDOX_1"/>
    <property type="match status" value="1"/>
</dbReference>
<keyword evidence="8 16" id="KW-0274">FAD</keyword>
<dbReference type="Proteomes" id="UP000295244">
    <property type="component" value="Unassembled WGS sequence"/>
</dbReference>
<keyword evidence="13 18" id="KW-0676">Redox-active center</keyword>
<dbReference type="NCBIfam" id="TIGR02053">
    <property type="entry name" value="MerA"/>
    <property type="match status" value="1"/>
</dbReference>
<gene>
    <name evidence="21" type="primary">merA</name>
    <name evidence="21" type="ORF">E0L93_09890</name>
</gene>
<feature type="binding site" evidence="16">
    <location>
        <position position="342"/>
    </location>
    <ligand>
        <name>NAD(+)</name>
        <dbReference type="ChEBI" id="CHEBI:57540"/>
    </ligand>
</feature>
<evidence type="ECO:0000256" key="15">
    <source>
        <dbReference type="ARBA" id="ARBA00048984"/>
    </source>
</evidence>
<evidence type="ECO:0000256" key="6">
    <source>
        <dbReference type="ARBA" id="ARBA00022630"/>
    </source>
</evidence>
<dbReference type="InterPro" id="IPR016156">
    <property type="entry name" value="FAD/NAD-linked_Rdtase_dimer_sf"/>
</dbReference>
<sequence>MYGGAALGGGRIRIRIGAMTRPRCEEAVSRALEGAGARGVRADFRRGEAVFEAPEGVDGEGLREAAGVEGSLGRTGGGSVDYDLAIIGSGSAAFAAAIRASGEGARVAVIERGTVGGTCVNAGCIPSKNLLAAAEAYHRAAGHPFRGIETKAGAVDFGALVGMKAEVVLKLRREKYEELAEEYGFGIIRGEAAFVSPEAIEAGGRRITAQRFLIATGAAPWVPPVAGLEEAGYLTSTSAMELKELPESLVVIGGNYIGLEMGQLFADLGSKVTIVEMLDRLVPGEEPEVSRWIERILREQGVEVITSARVGRVEGGGKKTVVAEAGRKERRMEAEEVLVATGRRPVLDGLGLEKAGIERDGRGALVLDETLRTTNPRVFAAGDVTGAPQFVYVAAAQGTLAAENALLGAGRKVDYEALPRVTFTTPNIAAAGLTDARARELGYRCECRVVGLENVPRAIVNLDTRGMVKIVAEQGSGRVLGVHAVGDSAGEIILAGVYAVKFGLTVRDLAETWAPYLTMSEGIRLAAQAFGRDVSKLSCCAA</sequence>
<comment type="cofactor">
    <cofactor evidence="16">
        <name>FAD</name>
        <dbReference type="ChEBI" id="CHEBI:57692"/>
    </cofactor>
    <text evidence="16">Binds 1 FAD per subunit.</text>
</comment>
<feature type="binding site" evidence="16">
    <location>
        <position position="276"/>
    </location>
    <ligand>
        <name>NAD(+)</name>
        <dbReference type="ChEBI" id="CHEBI:57540"/>
    </ligand>
</feature>
<evidence type="ECO:0000256" key="3">
    <source>
        <dbReference type="ARBA" id="ARBA00012661"/>
    </source>
</evidence>
<feature type="domain" description="Pyridine nucleotide-disulphide oxidoreductase dimerisation" evidence="19">
    <location>
        <begin position="419"/>
        <end position="526"/>
    </location>
</feature>
<evidence type="ECO:0000256" key="18">
    <source>
        <dbReference type="RuleBase" id="RU003691"/>
    </source>
</evidence>
<dbReference type="EMBL" id="SKBU01000016">
    <property type="protein sequence ID" value="TCJ16424.1"/>
    <property type="molecule type" value="Genomic_DNA"/>
</dbReference>
<evidence type="ECO:0000259" key="19">
    <source>
        <dbReference type="Pfam" id="PF02852"/>
    </source>
</evidence>
<dbReference type="PANTHER" id="PTHR43014">
    <property type="entry name" value="MERCURIC REDUCTASE"/>
    <property type="match status" value="1"/>
</dbReference>
<evidence type="ECO:0000313" key="22">
    <source>
        <dbReference type="Proteomes" id="UP000295244"/>
    </source>
</evidence>